<dbReference type="Proteomes" id="UP000290204">
    <property type="component" value="Unassembled WGS sequence"/>
</dbReference>
<feature type="domain" description="Ribosomal RNA small subunit methyltransferase E PUA-like" evidence="12">
    <location>
        <begin position="20"/>
        <end position="66"/>
    </location>
</feature>
<evidence type="ECO:0000256" key="8">
    <source>
        <dbReference type="ARBA" id="ARBA00025699"/>
    </source>
</evidence>
<comment type="function">
    <text evidence="8 10">Specifically methylates the N3 position of the uracil ring of uridine 1498 (m3U1498) in 16S rRNA. Acts on the fully assembled 30S ribosomal subunit.</text>
</comment>
<dbReference type="EMBL" id="SDHW01000006">
    <property type="protein sequence ID" value="RXK58504.1"/>
    <property type="molecule type" value="Genomic_DNA"/>
</dbReference>
<dbReference type="InterPro" id="IPR015947">
    <property type="entry name" value="PUA-like_sf"/>
</dbReference>
<dbReference type="Pfam" id="PF04452">
    <property type="entry name" value="Methyltrans_RNA"/>
    <property type="match status" value="1"/>
</dbReference>
<dbReference type="EC" id="2.1.1.193" evidence="10"/>
<dbReference type="InterPro" id="IPR046887">
    <property type="entry name" value="RsmE_PUA-like"/>
</dbReference>
<keyword evidence="3 10" id="KW-0963">Cytoplasm</keyword>
<comment type="subcellular location">
    <subcellularLocation>
        <location evidence="1 10">Cytoplasm</location>
    </subcellularLocation>
</comment>
<feature type="domain" description="Ribosomal RNA small subunit methyltransferase E methyltransferase" evidence="11">
    <location>
        <begin position="78"/>
        <end position="232"/>
    </location>
</feature>
<dbReference type="CDD" id="cd18084">
    <property type="entry name" value="RsmE-like"/>
    <property type="match status" value="1"/>
</dbReference>
<evidence type="ECO:0000256" key="4">
    <source>
        <dbReference type="ARBA" id="ARBA00022552"/>
    </source>
</evidence>
<evidence type="ECO:0000313" key="14">
    <source>
        <dbReference type="Proteomes" id="UP000290204"/>
    </source>
</evidence>
<dbReference type="GO" id="GO:0070475">
    <property type="term" value="P:rRNA base methylation"/>
    <property type="evidence" value="ECO:0007669"/>
    <property type="project" value="TreeGrafter"/>
</dbReference>
<keyword evidence="6 10" id="KW-0808">Transferase</keyword>
<keyword evidence="5 10" id="KW-0489">Methyltransferase</keyword>
<name>A0A4Q1CF33_9BACT</name>
<keyword evidence="7 10" id="KW-0949">S-adenosyl-L-methionine</keyword>
<dbReference type="AlphaFoldDB" id="A0A4Q1CF33"/>
<evidence type="ECO:0000256" key="6">
    <source>
        <dbReference type="ARBA" id="ARBA00022679"/>
    </source>
</evidence>
<dbReference type="OrthoDB" id="9815641at2"/>
<evidence type="ECO:0000256" key="9">
    <source>
        <dbReference type="ARBA" id="ARBA00047944"/>
    </source>
</evidence>
<dbReference type="SUPFAM" id="SSF88697">
    <property type="entry name" value="PUA domain-like"/>
    <property type="match status" value="1"/>
</dbReference>
<evidence type="ECO:0000256" key="7">
    <source>
        <dbReference type="ARBA" id="ARBA00022691"/>
    </source>
</evidence>
<organism evidence="13 14">
    <name type="scientific">Lacibacter luteus</name>
    <dbReference type="NCBI Taxonomy" id="2508719"/>
    <lineage>
        <taxon>Bacteria</taxon>
        <taxon>Pseudomonadati</taxon>
        <taxon>Bacteroidota</taxon>
        <taxon>Chitinophagia</taxon>
        <taxon>Chitinophagales</taxon>
        <taxon>Chitinophagaceae</taxon>
        <taxon>Lacibacter</taxon>
    </lineage>
</organism>
<comment type="catalytic activity">
    <reaction evidence="9 10">
        <text>uridine(1498) in 16S rRNA + S-adenosyl-L-methionine = N(3)-methyluridine(1498) in 16S rRNA + S-adenosyl-L-homocysteine + H(+)</text>
        <dbReference type="Rhea" id="RHEA:42920"/>
        <dbReference type="Rhea" id="RHEA-COMP:10283"/>
        <dbReference type="Rhea" id="RHEA-COMP:10284"/>
        <dbReference type="ChEBI" id="CHEBI:15378"/>
        <dbReference type="ChEBI" id="CHEBI:57856"/>
        <dbReference type="ChEBI" id="CHEBI:59789"/>
        <dbReference type="ChEBI" id="CHEBI:65315"/>
        <dbReference type="ChEBI" id="CHEBI:74502"/>
        <dbReference type="EC" id="2.1.1.193"/>
    </reaction>
</comment>
<comment type="similarity">
    <text evidence="2 10">Belongs to the RNA methyltransferase RsmE family.</text>
</comment>
<accession>A0A4Q1CF33</accession>
<dbReference type="Gene3D" id="3.40.1280.10">
    <property type="match status" value="1"/>
</dbReference>
<evidence type="ECO:0000256" key="3">
    <source>
        <dbReference type="ARBA" id="ARBA00022490"/>
    </source>
</evidence>
<dbReference type="SUPFAM" id="SSF75217">
    <property type="entry name" value="alpha/beta knot"/>
    <property type="match status" value="1"/>
</dbReference>
<evidence type="ECO:0000259" key="12">
    <source>
        <dbReference type="Pfam" id="PF20260"/>
    </source>
</evidence>
<comment type="caution">
    <text evidence="13">The sequence shown here is derived from an EMBL/GenBank/DDBJ whole genome shotgun (WGS) entry which is preliminary data.</text>
</comment>
<dbReference type="Gene3D" id="2.40.240.20">
    <property type="entry name" value="Hypothetical PUA domain-like, domain 1"/>
    <property type="match status" value="1"/>
</dbReference>
<dbReference type="GO" id="GO:0005737">
    <property type="term" value="C:cytoplasm"/>
    <property type="evidence" value="ECO:0007669"/>
    <property type="project" value="UniProtKB-SubCell"/>
</dbReference>
<evidence type="ECO:0000256" key="10">
    <source>
        <dbReference type="PIRNR" id="PIRNR015601"/>
    </source>
</evidence>
<dbReference type="PANTHER" id="PTHR30027:SF3">
    <property type="entry name" value="16S RRNA (URACIL(1498)-N(3))-METHYLTRANSFERASE"/>
    <property type="match status" value="1"/>
</dbReference>
<keyword evidence="4 10" id="KW-0698">rRNA processing</keyword>
<dbReference type="GO" id="GO:0070042">
    <property type="term" value="F:rRNA (uridine-N3-)-methyltransferase activity"/>
    <property type="evidence" value="ECO:0007669"/>
    <property type="project" value="TreeGrafter"/>
</dbReference>
<dbReference type="InterPro" id="IPR006700">
    <property type="entry name" value="RsmE"/>
</dbReference>
<reference evidence="13 14" key="1">
    <citation type="submission" date="2019-01" db="EMBL/GenBank/DDBJ databases">
        <title>Lacibacter sp. strain TTM-7.</title>
        <authorList>
            <person name="Chen W.-M."/>
        </authorList>
    </citation>
    <scope>NUCLEOTIDE SEQUENCE [LARGE SCALE GENOMIC DNA]</scope>
    <source>
        <strain evidence="13 14">TTM-7</strain>
    </source>
</reference>
<protein>
    <recommendedName>
        <fullName evidence="10">Ribosomal RNA small subunit methyltransferase E</fullName>
        <ecNumber evidence="10">2.1.1.193</ecNumber>
    </recommendedName>
</protein>
<dbReference type="NCBIfam" id="TIGR00046">
    <property type="entry name" value="RsmE family RNA methyltransferase"/>
    <property type="match status" value="1"/>
</dbReference>
<evidence type="ECO:0000256" key="2">
    <source>
        <dbReference type="ARBA" id="ARBA00005528"/>
    </source>
</evidence>
<dbReference type="RefSeq" id="WP_129132305.1">
    <property type="nucleotide sequence ID" value="NZ_SDHW01000006.1"/>
</dbReference>
<evidence type="ECO:0000313" key="13">
    <source>
        <dbReference type="EMBL" id="RXK58504.1"/>
    </source>
</evidence>
<gene>
    <name evidence="13" type="ORF">ESA94_17865</name>
</gene>
<dbReference type="InterPro" id="IPR046886">
    <property type="entry name" value="RsmE_MTase_dom"/>
</dbReference>
<dbReference type="PANTHER" id="PTHR30027">
    <property type="entry name" value="RIBOSOMAL RNA SMALL SUBUNIT METHYLTRANSFERASE E"/>
    <property type="match status" value="1"/>
</dbReference>
<evidence type="ECO:0000259" key="11">
    <source>
        <dbReference type="Pfam" id="PF04452"/>
    </source>
</evidence>
<sequence length="236" mass="26558">MALPFFYLNDVDTAASVITLNEETSKHVVQVLRMQAGEQLNLTDGKGNLFTAQISDAHKKHCVVKIQTTSFTPQAARKTSIAVSLVKNASRFEWFLEKATEIGITEIIPLLCERTERQHFRYDRMKGILVSAMLQSQQTWLPVLHEPVKFENLKMMQFENALKLIAHCDDRERSPFSNFQINEFSNSVILIGPEGDFTPAEIEAAIESGFQPVIFGETRLRTETAAVAAAVLLCIR</sequence>
<evidence type="ECO:0000256" key="5">
    <source>
        <dbReference type="ARBA" id="ARBA00022603"/>
    </source>
</evidence>
<dbReference type="Pfam" id="PF20260">
    <property type="entry name" value="PUA_4"/>
    <property type="match status" value="1"/>
</dbReference>
<dbReference type="InterPro" id="IPR029026">
    <property type="entry name" value="tRNA_m1G_MTases_N"/>
</dbReference>
<dbReference type="PIRSF" id="PIRSF015601">
    <property type="entry name" value="MTase_slr0722"/>
    <property type="match status" value="1"/>
</dbReference>
<keyword evidence="14" id="KW-1185">Reference proteome</keyword>
<evidence type="ECO:0000256" key="1">
    <source>
        <dbReference type="ARBA" id="ARBA00004496"/>
    </source>
</evidence>
<proteinExistence type="inferred from homology"/>
<dbReference type="InterPro" id="IPR029028">
    <property type="entry name" value="Alpha/beta_knot_MTases"/>
</dbReference>